<gene>
    <name evidence="2" type="ORF">ACINKY_10565</name>
</gene>
<feature type="transmembrane region" description="Helical" evidence="1">
    <location>
        <begin position="60"/>
        <end position="78"/>
    </location>
</feature>
<keyword evidence="1" id="KW-1133">Transmembrane helix</keyword>
<accession>A0ABW8HSN2</accession>
<organism evidence="2 3">
    <name type="scientific">Paenibacillus illinoisensis</name>
    <dbReference type="NCBI Taxonomy" id="59845"/>
    <lineage>
        <taxon>Bacteria</taxon>
        <taxon>Bacillati</taxon>
        <taxon>Bacillota</taxon>
        <taxon>Bacilli</taxon>
        <taxon>Bacillales</taxon>
        <taxon>Paenibacillaceae</taxon>
        <taxon>Paenibacillus</taxon>
    </lineage>
</organism>
<evidence type="ECO:0000256" key="1">
    <source>
        <dbReference type="SAM" id="Phobius"/>
    </source>
</evidence>
<proteinExistence type="predicted"/>
<dbReference type="RefSeq" id="WP_402874398.1">
    <property type="nucleotide sequence ID" value="NZ_JBIYSL010000002.1"/>
</dbReference>
<sequence>MKPIPNDEDRLWEQHLFREEPEPDFTLQVMKKLDGVSMECEAEVNFFVKKSSKTHWMRRMGVTAAAVVILAGGAWFAWDYKVGPEQPAVNALNNPPLPNIPVPEELKYSYLADDYKRLKPLGLVVNPNIHIEDQGYTLKIEDVLVDRSQIVLTVQQNAPDGSTIYSVYPEMGRIHITDGQGNSIASLASFGDPIQNGSKYQRFVYQLQDEIPDEVVVRGELGHLNIGSYYNFETKSYEDKDVTVDWSFQFNIDMTKAKSLAVEAPMDNTYTTPEGLKLDMTQLVRTPNGTRLDMNVSLSDQLRAKVGEDWEKQMDLLYHLEIPETNEYRVFNGNRTNARQAKFRLRDTSQLSLDGGQMRLSETWDPAIVTVNAKKIRFVLDGYTIPVRDEKSLEVDLEKMREDAEFYTYVLQFEQFGDEILFSDFNYKPLLDSYNDSKGDREEYSLVLEGYGSFRNAFNGDHWVAVDQEGKEYPVEVIGFPDQPNADGEYVADNLKLIVRGYYKGSGTKFTLKRTALVNGEYRDVNWKVDLPSFTSLPWQK</sequence>
<keyword evidence="3" id="KW-1185">Reference proteome</keyword>
<evidence type="ECO:0000313" key="2">
    <source>
        <dbReference type="EMBL" id="MFK0522635.1"/>
    </source>
</evidence>
<dbReference type="Proteomes" id="UP001618531">
    <property type="component" value="Unassembled WGS sequence"/>
</dbReference>
<reference evidence="2 3" key="1">
    <citation type="submission" date="2024-11" db="EMBL/GenBank/DDBJ databases">
        <title>Identification and Characterization of a Novel Fosfomycin Bacillithiol Transferase FosB8 in Paenibacillus illinoisensis.</title>
        <authorList>
            <person name="Lu W."/>
        </authorList>
    </citation>
    <scope>NUCLEOTIDE SEQUENCE [LARGE SCALE GENOMIC DNA]</scope>
    <source>
        <strain evidence="2 3">WP77</strain>
    </source>
</reference>
<protein>
    <submittedName>
        <fullName evidence="2">DUF4179 domain-containing protein</fullName>
    </submittedName>
</protein>
<keyword evidence="1" id="KW-0812">Transmembrane</keyword>
<name>A0ABW8HSN2_9BACL</name>
<evidence type="ECO:0000313" key="3">
    <source>
        <dbReference type="Proteomes" id="UP001618531"/>
    </source>
</evidence>
<keyword evidence="1" id="KW-0472">Membrane</keyword>
<dbReference type="Gene3D" id="2.60.40.1630">
    <property type="entry name" value="bacillus anthracis domain"/>
    <property type="match status" value="1"/>
</dbReference>
<dbReference type="EMBL" id="JBIYSL010000002">
    <property type="protein sequence ID" value="MFK0522635.1"/>
    <property type="molecule type" value="Genomic_DNA"/>
</dbReference>
<comment type="caution">
    <text evidence="2">The sequence shown here is derived from an EMBL/GenBank/DDBJ whole genome shotgun (WGS) entry which is preliminary data.</text>
</comment>